<proteinExistence type="predicted"/>
<accession>A0AAW0XVI7</accession>
<name>A0AAW0XVI7_CHEQU</name>
<feature type="compositionally biased region" description="Polar residues" evidence="1">
    <location>
        <begin position="407"/>
        <end position="435"/>
    </location>
</feature>
<dbReference type="Proteomes" id="UP001445076">
    <property type="component" value="Unassembled WGS sequence"/>
</dbReference>
<dbReference type="EMBL" id="JARKIK010000024">
    <property type="protein sequence ID" value="KAK8743836.1"/>
    <property type="molecule type" value="Genomic_DNA"/>
</dbReference>
<comment type="caution">
    <text evidence="2">The sequence shown here is derived from an EMBL/GenBank/DDBJ whole genome shotgun (WGS) entry which is preliminary data.</text>
</comment>
<dbReference type="AlphaFoldDB" id="A0AAW0XVI7"/>
<feature type="compositionally biased region" description="Polar residues" evidence="1">
    <location>
        <begin position="639"/>
        <end position="649"/>
    </location>
</feature>
<sequence length="852" mass="90952">MSQRLQDSPFRETEWDQRLDRMLDDLKTTVGSEGDRSTPDVRADTTLVSSFRSSSRNEGRSGSRGGSRSGSALAGIEDGGHVRHTRREYCTPDSKTHVVSEKYEYDTGDTSKTNHYQKKIMKSTYSTYNSLSAGSLEDRPSLAPESSPQVSPQALPDTKGTGPTTTLINGTITSTSHTNKYDGDDEDALDDTKGGEVRRIVWRNRFEKTYEANDSSHPQPAMSIEEESRRRQGIQRQQHHHHQQTSTSASTTSTLSSPPGPSSPPQRTQPAIVSLQRGPSSPYLPQLQCAVYWPGMAAAPYISPGGHSWKEPLPMPTPPQLSPREPGVAYIYTYGNTSGQGVQPLAPLNYVNVPGPHSIPPSEGAPSPTPSSQLQGQPIIYHYSYHYTIQPGQPLPDGAPPPPGGIVSTSPPALQMAPANQQPPTSAQHNQYIQKSHTSTTTTTRSTQPGHPSHPGQPGQPGYPSQGQPVYPGQPGQPGYPSQPAYPDHPGHSVSSAQPTQPQPSSSTIVNYNIHSSTTRSTKTVNRNDTTTVGYPGHPGSDGLYGPGGPGGPGHPVDDHSYPSKPHGPGSLNGPSSPGGPGGTTGPSGPGQPGHPDHPGHPGSLSITINKTTTSHITHPGSYPGAPSGLDGSGDVPPVTSTPYSSRGRSVSPEPRSPSNHTPQHVTYVTHITRSSHSDSLDRVRRPKNETLPFPDTSPIRSTGEHKIPRRVDDLMNSFSDSEDGPVGGPPGRSPHRRDPADHEPLLPNNNQVAVRADADAKAVAVADANAKRELTKNKAGPPVYYPPGHELFHETMHTMTLKEGGRRGKAKWRMERSSGYKESSSSSETKGGMTMVPVCLPLCCGAACVIM</sequence>
<feature type="compositionally biased region" description="Low complexity" evidence="1">
    <location>
        <begin position="493"/>
        <end position="507"/>
    </location>
</feature>
<feature type="compositionally biased region" description="Basic and acidic residues" evidence="1">
    <location>
        <begin position="26"/>
        <end position="43"/>
    </location>
</feature>
<feature type="compositionally biased region" description="Basic and acidic residues" evidence="1">
    <location>
        <begin position="676"/>
        <end position="689"/>
    </location>
</feature>
<feature type="compositionally biased region" description="Polar residues" evidence="1">
    <location>
        <begin position="508"/>
        <end position="533"/>
    </location>
</feature>
<evidence type="ECO:0000313" key="3">
    <source>
        <dbReference type="Proteomes" id="UP001445076"/>
    </source>
</evidence>
<evidence type="ECO:0000256" key="1">
    <source>
        <dbReference type="SAM" id="MobiDB-lite"/>
    </source>
</evidence>
<feature type="compositionally biased region" description="Pro residues" evidence="1">
    <location>
        <begin position="393"/>
        <end position="404"/>
    </location>
</feature>
<evidence type="ECO:0000313" key="2">
    <source>
        <dbReference type="EMBL" id="KAK8743836.1"/>
    </source>
</evidence>
<feature type="region of interest" description="Disordered" evidence="1">
    <location>
        <begin position="355"/>
        <end position="375"/>
    </location>
</feature>
<keyword evidence="3" id="KW-1185">Reference proteome</keyword>
<feature type="compositionally biased region" description="Low complexity" evidence="1">
    <location>
        <begin position="244"/>
        <end position="257"/>
    </location>
</feature>
<protein>
    <submittedName>
        <fullName evidence="2">Uncharacterized protein</fullName>
    </submittedName>
</protein>
<feature type="compositionally biased region" description="Low complexity" evidence="1">
    <location>
        <begin position="821"/>
        <end position="832"/>
    </location>
</feature>
<feature type="compositionally biased region" description="Low complexity" evidence="1">
    <location>
        <begin position="160"/>
        <end position="176"/>
    </location>
</feature>
<feature type="region of interest" description="Disordered" evidence="1">
    <location>
        <begin position="803"/>
        <end position="832"/>
    </location>
</feature>
<feature type="compositionally biased region" description="Basic residues" evidence="1">
    <location>
        <begin position="231"/>
        <end position="243"/>
    </location>
</feature>
<feature type="region of interest" description="Disordered" evidence="1">
    <location>
        <begin position="390"/>
        <end position="748"/>
    </location>
</feature>
<feature type="compositionally biased region" description="Low complexity" evidence="1">
    <location>
        <begin position="567"/>
        <end position="576"/>
    </location>
</feature>
<dbReference type="PANTHER" id="PTHR41156">
    <property type="entry name" value="AGAP006184-PA"/>
    <property type="match status" value="1"/>
</dbReference>
<organism evidence="2 3">
    <name type="scientific">Cherax quadricarinatus</name>
    <name type="common">Australian red claw crayfish</name>
    <dbReference type="NCBI Taxonomy" id="27406"/>
    <lineage>
        <taxon>Eukaryota</taxon>
        <taxon>Metazoa</taxon>
        <taxon>Ecdysozoa</taxon>
        <taxon>Arthropoda</taxon>
        <taxon>Crustacea</taxon>
        <taxon>Multicrustacea</taxon>
        <taxon>Malacostraca</taxon>
        <taxon>Eumalacostraca</taxon>
        <taxon>Eucarida</taxon>
        <taxon>Decapoda</taxon>
        <taxon>Pleocyemata</taxon>
        <taxon>Astacidea</taxon>
        <taxon>Parastacoidea</taxon>
        <taxon>Parastacidae</taxon>
        <taxon>Cherax</taxon>
    </lineage>
</organism>
<dbReference type="PANTHER" id="PTHR41156:SF1">
    <property type="entry name" value="ZASP-LIKE MOTIF DOMAIN-CONTAINING PROTEIN"/>
    <property type="match status" value="1"/>
</dbReference>
<feature type="compositionally biased region" description="Low complexity" evidence="1">
    <location>
        <begin position="436"/>
        <end position="483"/>
    </location>
</feature>
<feature type="compositionally biased region" description="Polar residues" evidence="1">
    <location>
        <begin position="657"/>
        <end position="675"/>
    </location>
</feature>
<feature type="region of interest" description="Disordered" evidence="1">
    <location>
        <begin position="131"/>
        <end position="192"/>
    </location>
</feature>
<feature type="compositionally biased region" description="Polar residues" evidence="1">
    <location>
        <begin position="607"/>
        <end position="617"/>
    </location>
</feature>
<feature type="region of interest" description="Disordered" evidence="1">
    <location>
        <begin position="211"/>
        <end position="279"/>
    </location>
</feature>
<feature type="compositionally biased region" description="Basic and acidic residues" evidence="1">
    <location>
        <begin position="703"/>
        <end position="714"/>
    </location>
</feature>
<feature type="region of interest" description="Disordered" evidence="1">
    <location>
        <begin position="26"/>
        <end position="95"/>
    </location>
</feature>
<reference evidence="2 3" key="1">
    <citation type="journal article" date="2024" name="BMC Genomics">
        <title>Genome assembly of redclaw crayfish (Cherax quadricarinatus) provides insights into its immune adaptation and hypoxia tolerance.</title>
        <authorList>
            <person name="Liu Z."/>
            <person name="Zheng J."/>
            <person name="Li H."/>
            <person name="Fang K."/>
            <person name="Wang S."/>
            <person name="He J."/>
            <person name="Zhou D."/>
            <person name="Weng S."/>
            <person name="Chi M."/>
            <person name="Gu Z."/>
            <person name="He J."/>
            <person name="Li F."/>
            <person name="Wang M."/>
        </authorList>
    </citation>
    <scope>NUCLEOTIDE SEQUENCE [LARGE SCALE GENOMIC DNA]</scope>
    <source>
        <strain evidence="2">ZL_2023a</strain>
    </source>
</reference>
<feature type="compositionally biased region" description="Gly residues" evidence="1">
    <location>
        <begin position="543"/>
        <end position="554"/>
    </location>
</feature>
<feature type="compositionally biased region" description="Gly residues" evidence="1">
    <location>
        <begin position="577"/>
        <end position="592"/>
    </location>
</feature>
<gene>
    <name evidence="2" type="ORF">OTU49_001287</name>
</gene>